<proteinExistence type="predicted"/>
<name>A0A8H7P0W0_9APHY</name>
<sequence>MTSTATSYVGTVHGMMKITDRVALQRPHIVLTSWKRATMCDYASMVVGADIGKGFERIHI</sequence>
<accession>A0A8H7P0W0</accession>
<protein>
    <submittedName>
        <fullName evidence="1">Uncharacterized protein</fullName>
    </submittedName>
</protein>
<evidence type="ECO:0000313" key="1">
    <source>
        <dbReference type="EMBL" id="KAF9812416.1"/>
    </source>
</evidence>
<comment type="caution">
    <text evidence="1">The sequence shown here is derived from an EMBL/GenBank/DDBJ whole genome shotgun (WGS) entry which is preliminary data.</text>
</comment>
<evidence type="ECO:0000313" key="2">
    <source>
        <dbReference type="Proteomes" id="UP000639403"/>
    </source>
</evidence>
<dbReference type="Proteomes" id="UP000639403">
    <property type="component" value="Unassembled WGS sequence"/>
</dbReference>
<gene>
    <name evidence="1" type="ORF">IEO21_06219</name>
</gene>
<reference evidence="1" key="1">
    <citation type="submission" date="2020-11" db="EMBL/GenBank/DDBJ databases">
        <authorList>
            <person name="Koelle M."/>
            <person name="Horta M.A.C."/>
            <person name="Nowrousian M."/>
            <person name="Ohm R.A."/>
            <person name="Benz P."/>
            <person name="Pilgard A."/>
        </authorList>
    </citation>
    <scope>NUCLEOTIDE SEQUENCE</scope>
    <source>
        <strain evidence="1">FPRL280</strain>
    </source>
</reference>
<reference evidence="1" key="2">
    <citation type="journal article" name="Front. Microbiol.">
        <title>Degradative Capacity of Two Strains of Rhodonia placenta: From Phenotype to Genotype.</title>
        <authorList>
            <person name="Kolle M."/>
            <person name="Horta M.A.C."/>
            <person name="Nowrousian M."/>
            <person name="Ohm R.A."/>
            <person name="Benz J.P."/>
            <person name="Pilgard A."/>
        </authorList>
    </citation>
    <scope>NUCLEOTIDE SEQUENCE</scope>
    <source>
        <strain evidence="1">FPRL280</strain>
    </source>
</reference>
<organism evidence="1 2">
    <name type="scientific">Rhodonia placenta</name>
    <dbReference type="NCBI Taxonomy" id="104341"/>
    <lineage>
        <taxon>Eukaryota</taxon>
        <taxon>Fungi</taxon>
        <taxon>Dikarya</taxon>
        <taxon>Basidiomycota</taxon>
        <taxon>Agaricomycotina</taxon>
        <taxon>Agaricomycetes</taxon>
        <taxon>Polyporales</taxon>
        <taxon>Adustoporiaceae</taxon>
        <taxon>Rhodonia</taxon>
    </lineage>
</organism>
<dbReference type="EMBL" id="JADOXO010000133">
    <property type="protein sequence ID" value="KAF9812416.1"/>
    <property type="molecule type" value="Genomic_DNA"/>
</dbReference>
<dbReference type="AlphaFoldDB" id="A0A8H7P0W0"/>